<dbReference type="InterPro" id="IPR009246">
    <property type="entry name" value="EutC"/>
</dbReference>
<feature type="region of interest" description="Disordered" evidence="6">
    <location>
        <begin position="250"/>
        <end position="273"/>
    </location>
</feature>
<feature type="region of interest" description="Disordered" evidence="6">
    <location>
        <begin position="1"/>
        <end position="24"/>
    </location>
</feature>
<comment type="catalytic activity">
    <reaction evidence="5">
        <text>ethanolamine = acetaldehyde + NH4(+)</text>
        <dbReference type="Rhea" id="RHEA:15313"/>
        <dbReference type="ChEBI" id="CHEBI:15343"/>
        <dbReference type="ChEBI" id="CHEBI:28938"/>
        <dbReference type="ChEBI" id="CHEBI:57603"/>
        <dbReference type="EC" id="4.3.1.7"/>
    </reaction>
</comment>
<gene>
    <name evidence="5 7" type="primary">eutC</name>
    <name evidence="7" type="ORF">NF685_11300</name>
</gene>
<dbReference type="Pfam" id="PF05985">
    <property type="entry name" value="EutC"/>
    <property type="match status" value="1"/>
</dbReference>
<organism evidence="7 8">
    <name type="scientific">Asaia lannensis NBRC 102526</name>
    <dbReference type="NCBI Taxonomy" id="1307926"/>
    <lineage>
        <taxon>Bacteria</taxon>
        <taxon>Pseudomonadati</taxon>
        <taxon>Pseudomonadota</taxon>
        <taxon>Alphaproteobacteria</taxon>
        <taxon>Acetobacterales</taxon>
        <taxon>Acetobacteraceae</taxon>
        <taxon>Asaia</taxon>
    </lineage>
</organism>
<dbReference type="GO" id="GO:0008851">
    <property type="term" value="F:ethanolamine ammonia-lyase activity"/>
    <property type="evidence" value="ECO:0007669"/>
    <property type="project" value="UniProtKB-EC"/>
</dbReference>
<comment type="caution">
    <text evidence="7">The sequence shown here is derived from an EMBL/GenBank/DDBJ whole genome shotgun (WGS) entry which is preliminary data.</text>
</comment>
<dbReference type="PANTHER" id="PTHR39330">
    <property type="entry name" value="ETHANOLAMINE AMMONIA-LYASE LIGHT CHAIN"/>
    <property type="match status" value="1"/>
</dbReference>
<comment type="subunit">
    <text evidence="5">The basic unit is a heterodimer which dimerizes to form tetramers. The heterotetramers trimerize; 6 large subunits form a core ring with 6 small subunits projecting outwards.</text>
</comment>
<dbReference type="Gene3D" id="3.40.50.11240">
    <property type="entry name" value="Ethanolamine ammonia-lyase light chain (EutC)"/>
    <property type="match status" value="1"/>
</dbReference>
<evidence type="ECO:0000256" key="1">
    <source>
        <dbReference type="ARBA" id="ARBA00022628"/>
    </source>
</evidence>
<dbReference type="InterPro" id="IPR042251">
    <property type="entry name" value="EutC_C"/>
</dbReference>
<comment type="subcellular location">
    <subcellularLocation>
        <location evidence="5">Bacterial microcompartment</location>
    </subcellularLocation>
</comment>
<comment type="similarity">
    <text evidence="5">Belongs to the EutC family.</text>
</comment>
<comment type="function">
    <text evidence="5">Catalyzes the deamination of various vicinal amino-alcohols to oxo compounds. Allows this organism to utilize ethanolamine as the sole source of nitrogen and carbon in the presence of external vitamin B12.</text>
</comment>
<dbReference type="PANTHER" id="PTHR39330:SF1">
    <property type="entry name" value="ETHANOLAMINE AMMONIA-LYASE SMALL SUBUNIT"/>
    <property type="match status" value="1"/>
</dbReference>
<comment type="cofactor">
    <cofactor evidence="5">
        <name>adenosylcob(III)alamin</name>
        <dbReference type="ChEBI" id="CHEBI:18408"/>
    </cofactor>
    <text evidence="5">Binds between the large and small subunits.</text>
</comment>
<feature type="binding site" evidence="5">
    <location>
        <position position="161"/>
    </location>
    <ligand>
        <name>adenosylcob(III)alamin</name>
        <dbReference type="ChEBI" id="CHEBI:18408"/>
    </ligand>
</feature>
<name>A0ABT1CIE2_9PROT</name>
<dbReference type="Proteomes" id="UP001523401">
    <property type="component" value="Unassembled WGS sequence"/>
</dbReference>
<dbReference type="RefSeq" id="WP_252849677.1">
    <property type="nucleotide sequence ID" value="NZ_BAPW01000047.1"/>
</dbReference>
<evidence type="ECO:0000313" key="7">
    <source>
        <dbReference type="EMBL" id="MCO6160615.1"/>
    </source>
</evidence>
<keyword evidence="4 5" id="KW-1283">Bacterial microcompartment</keyword>
<keyword evidence="2 5" id="KW-0456">Lyase</keyword>
<dbReference type="PIRSF" id="PIRSF018982">
    <property type="entry name" value="EutC"/>
    <property type="match status" value="1"/>
</dbReference>
<dbReference type="HAMAP" id="MF_00601">
    <property type="entry name" value="EutC"/>
    <property type="match status" value="1"/>
</dbReference>
<proteinExistence type="inferred from homology"/>
<evidence type="ECO:0000313" key="8">
    <source>
        <dbReference type="Proteomes" id="UP001523401"/>
    </source>
</evidence>
<evidence type="ECO:0000256" key="3">
    <source>
        <dbReference type="ARBA" id="ARBA00023285"/>
    </source>
</evidence>
<evidence type="ECO:0000256" key="5">
    <source>
        <dbReference type="HAMAP-Rule" id="MF_00601"/>
    </source>
</evidence>
<dbReference type="EC" id="4.3.1.7" evidence="5"/>
<keyword evidence="3 5" id="KW-0170">Cobalt</keyword>
<feature type="binding site" evidence="5">
    <location>
        <position position="182"/>
    </location>
    <ligand>
        <name>adenosylcob(III)alamin</name>
        <dbReference type="ChEBI" id="CHEBI:18408"/>
    </ligand>
</feature>
<dbReference type="NCBIfam" id="NF003971">
    <property type="entry name" value="PRK05465.1"/>
    <property type="match status" value="1"/>
</dbReference>
<feature type="binding site" evidence="5">
    <location>
        <position position="211"/>
    </location>
    <ligand>
        <name>adenosylcob(III)alamin</name>
        <dbReference type="ChEBI" id="CHEBI:18408"/>
    </ligand>
</feature>
<dbReference type="Gene3D" id="1.10.30.40">
    <property type="entry name" value="Ethanolamine ammonia-lyase light chain (EutC), N-terminal domain"/>
    <property type="match status" value="1"/>
</dbReference>
<sequence length="273" mass="29749">MKSHDRANHDIAPSSPVAPSPWDRLRQATRARVGLGRTGDTQITRDVLRFQAAHARARDAVHDPLDMDAITEALSPEQAHIVRSAAMDRETYLRRPDLGRQLSDESRKSLPPGEWDLAFVMADGLSARAVAAHGPALYHACRSRLSNWRIAPPVIALQGRVAIGDDIAVALNTRMVAVLIGERPGLSVPDSMGVYFTYAPYRGCPDSRRNCLSNIHAHGLSIEEASSKLTWLMREASRLGLSGVDLKERAPDGALSTTSQAPLLTDKQQEGTP</sequence>
<reference evidence="7 8" key="1">
    <citation type="submission" date="2022-06" db="EMBL/GenBank/DDBJ databases">
        <title>Whole-genome of Asaia lannensis strain LMG 27011T.</title>
        <authorList>
            <person name="Sombolestani A."/>
        </authorList>
    </citation>
    <scope>NUCLEOTIDE SEQUENCE [LARGE SCALE GENOMIC DNA]</scope>
    <source>
        <strain evidence="7 8">NBRC 102526</strain>
    </source>
</reference>
<dbReference type="EMBL" id="JAMXQU010000009">
    <property type="protein sequence ID" value="MCO6160615.1"/>
    <property type="molecule type" value="Genomic_DNA"/>
</dbReference>
<evidence type="ECO:0000256" key="4">
    <source>
        <dbReference type="ARBA" id="ARBA00024446"/>
    </source>
</evidence>
<protein>
    <recommendedName>
        <fullName evidence="5">Ethanolamine ammonia-lyase small subunit</fullName>
        <shortName evidence="5">EAL small subunit</shortName>
        <ecNumber evidence="5">4.3.1.7</ecNumber>
    </recommendedName>
</protein>
<evidence type="ECO:0000256" key="6">
    <source>
        <dbReference type="SAM" id="MobiDB-lite"/>
    </source>
</evidence>
<accession>A0ABT1CIE2</accession>
<comment type="pathway">
    <text evidence="5">Amine and polyamine degradation; ethanolamine degradation.</text>
</comment>
<keyword evidence="8" id="KW-1185">Reference proteome</keyword>
<evidence type="ECO:0000256" key="2">
    <source>
        <dbReference type="ARBA" id="ARBA00023239"/>
    </source>
</evidence>
<keyword evidence="1 5" id="KW-0846">Cobalamin</keyword>
<dbReference type="InterPro" id="IPR042255">
    <property type="entry name" value="EutC_N"/>
</dbReference>